<feature type="chain" id="PRO_5020634370" evidence="2">
    <location>
        <begin position="26"/>
        <end position="394"/>
    </location>
</feature>
<organism evidence="3 4">
    <name type="scientific">Arundinibacter roseus</name>
    <dbReference type="NCBI Taxonomy" id="2070510"/>
    <lineage>
        <taxon>Bacteria</taxon>
        <taxon>Pseudomonadati</taxon>
        <taxon>Bacteroidota</taxon>
        <taxon>Cytophagia</taxon>
        <taxon>Cytophagales</taxon>
        <taxon>Spirosomataceae</taxon>
        <taxon>Arundinibacter</taxon>
    </lineage>
</organism>
<evidence type="ECO:0000313" key="4">
    <source>
        <dbReference type="Proteomes" id="UP000295706"/>
    </source>
</evidence>
<protein>
    <submittedName>
        <fullName evidence="3">DUF4271 domain-containing protein</fullName>
    </submittedName>
</protein>
<dbReference type="Pfam" id="PF14093">
    <property type="entry name" value="DUF4271"/>
    <property type="match status" value="1"/>
</dbReference>
<feature type="signal peptide" evidence="2">
    <location>
        <begin position="1"/>
        <end position="25"/>
    </location>
</feature>
<dbReference type="OrthoDB" id="975088at2"/>
<feature type="transmembrane region" description="Helical" evidence="1">
    <location>
        <begin position="278"/>
        <end position="300"/>
    </location>
</feature>
<evidence type="ECO:0000256" key="1">
    <source>
        <dbReference type="SAM" id="Phobius"/>
    </source>
</evidence>
<reference evidence="3 4" key="1">
    <citation type="submission" date="2019-02" db="EMBL/GenBank/DDBJ databases">
        <title>Arundinibacter roseus gen. nov., sp. nov., a new member of the family Cytophagaceae.</title>
        <authorList>
            <person name="Szuroczki S."/>
            <person name="Khayer B."/>
            <person name="Sproer C."/>
            <person name="Toumi M."/>
            <person name="Szabo A."/>
            <person name="Felfoldi T."/>
            <person name="Schumann P."/>
            <person name="Toth E."/>
        </authorList>
    </citation>
    <scope>NUCLEOTIDE SEQUENCE [LARGE SCALE GENOMIC DNA]</scope>
    <source>
        <strain evidence="3 4">DMA-k-7a</strain>
    </source>
</reference>
<feature type="transmembrane region" description="Helical" evidence="1">
    <location>
        <begin position="176"/>
        <end position="193"/>
    </location>
</feature>
<keyword evidence="1" id="KW-1133">Transmembrane helix</keyword>
<keyword evidence="2" id="KW-0732">Signal</keyword>
<keyword evidence="1" id="KW-0472">Membrane</keyword>
<keyword evidence="1" id="KW-0812">Transmembrane</keyword>
<comment type="caution">
    <text evidence="3">The sequence shown here is derived from an EMBL/GenBank/DDBJ whole genome shotgun (WGS) entry which is preliminary data.</text>
</comment>
<sequence>MKLVRLLSTLSLVLIFSSFFSLSWAVNEIGPDKNHYLVYDYQHDWLTFSSRYKSFVPYSKGVNDSELSVSLLVDLSKYKRYDLLVWVANENYLFIEGALQQKLTADSWRTLNVDSLSRVYKKSELLLTLYGSSGIDGKKVLIGHSKKNVGTSEKKLVPGLSFINIKPIPTSPFEDYAIVVVVLILILTLFTYTSSPVTFRRFLSPKDLFDTSDRNDFYRFSKPYSRSVLLITLIVSMGLAYLILFFTHHKLDLFYKSGLLLEGETFAQLGLDQIKLTLLFIGLFFVKFIFMGVAGGVLNLENVINTHYIKSLQFSYLFYLFFILISFSLALQYPDWLEQAQSSLFYIFLIYYLIRFFLLYILLNNTGRIINLYLFSYLCVLEIIPLIIGVKYAL</sequence>
<name>A0A4R4KEA9_9BACT</name>
<dbReference type="Proteomes" id="UP000295706">
    <property type="component" value="Unassembled WGS sequence"/>
</dbReference>
<dbReference type="EMBL" id="SMJU01000006">
    <property type="protein sequence ID" value="TDB65132.1"/>
    <property type="molecule type" value="Genomic_DNA"/>
</dbReference>
<dbReference type="InterPro" id="IPR025367">
    <property type="entry name" value="DUF4271"/>
</dbReference>
<dbReference type="RefSeq" id="WP_132117303.1">
    <property type="nucleotide sequence ID" value="NZ_SMJU01000006.1"/>
</dbReference>
<evidence type="ECO:0000256" key="2">
    <source>
        <dbReference type="SAM" id="SignalP"/>
    </source>
</evidence>
<evidence type="ECO:0000313" key="3">
    <source>
        <dbReference type="EMBL" id="TDB65132.1"/>
    </source>
</evidence>
<proteinExistence type="predicted"/>
<accession>A0A4R4KEA9</accession>
<keyword evidence="4" id="KW-1185">Reference proteome</keyword>
<feature type="transmembrane region" description="Helical" evidence="1">
    <location>
        <begin position="312"/>
        <end position="331"/>
    </location>
</feature>
<feature type="transmembrane region" description="Helical" evidence="1">
    <location>
        <begin position="343"/>
        <end position="363"/>
    </location>
</feature>
<dbReference type="AlphaFoldDB" id="A0A4R4KEA9"/>
<feature type="transmembrane region" description="Helical" evidence="1">
    <location>
        <begin position="370"/>
        <end position="393"/>
    </location>
</feature>
<gene>
    <name evidence="3" type="ORF">EZE20_10490</name>
</gene>
<feature type="transmembrane region" description="Helical" evidence="1">
    <location>
        <begin position="228"/>
        <end position="247"/>
    </location>
</feature>